<dbReference type="Proteomes" id="UP000823632">
    <property type="component" value="Unassembled WGS sequence"/>
</dbReference>
<reference evidence="1" key="2">
    <citation type="journal article" date="2021" name="PeerJ">
        <title>Extensive microbial diversity within the chicken gut microbiome revealed by metagenomics and culture.</title>
        <authorList>
            <person name="Gilroy R."/>
            <person name="Ravi A."/>
            <person name="Getino M."/>
            <person name="Pursley I."/>
            <person name="Horton D.L."/>
            <person name="Alikhan N.F."/>
            <person name="Baker D."/>
            <person name="Gharbi K."/>
            <person name="Hall N."/>
            <person name="Watson M."/>
            <person name="Adriaenssens E.M."/>
            <person name="Foster-Nyarko E."/>
            <person name="Jarju S."/>
            <person name="Secka A."/>
            <person name="Antonio M."/>
            <person name="Oren A."/>
            <person name="Chaudhuri R.R."/>
            <person name="La Ragione R."/>
            <person name="Hildebrand F."/>
            <person name="Pallen M.J."/>
        </authorList>
    </citation>
    <scope>NUCLEOTIDE SEQUENCE</scope>
    <source>
        <strain evidence="1">10192</strain>
    </source>
</reference>
<accession>A0A9D9DP15</accession>
<reference evidence="1" key="1">
    <citation type="submission" date="2020-10" db="EMBL/GenBank/DDBJ databases">
        <authorList>
            <person name="Gilroy R."/>
        </authorList>
    </citation>
    <scope>NUCLEOTIDE SEQUENCE</scope>
    <source>
        <strain evidence="1">10192</strain>
    </source>
</reference>
<organism evidence="1 2">
    <name type="scientific">Candidatus Scatousia excrementipullorum</name>
    <dbReference type="NCBI Taxonomy" id="2840936"/>
    <lineage>
        <taxon>Bacteria</taxon>
        <taxon>Candidatus Scatousia</taxon>
    </lineage>
</organism>
<evidence type="ECO:0000313" key="1">
    <source>
        <dbReference type="EMBL" id="MBO8430886.1"/>
    </source>
</evidence>
<proteinExistence type="predicted"/>
<name>A0A9D9DP15_9BACT</name>
<sequence length="125" mass="14147">MTLYNQKFRNAILNGIAITKPGETVSEETYSGDFVEQRAGAYGDVVTDANNGADKMRHFRHTVHFDSPIWSQMESWAKNHTQLTYQVTDDNTGEKKTSTTAYIGNINNINDGEDREFTVYCEDVV</sequence>
<protein>
    <submittedName>
        <fullName evidence="1">Uncharacterized protein</fullName>
    </submittedName>
</protein>
<comment type="caution">
    <text evidence="1">The sequence shown here is derived from an EMBL/GenBank/DDBJ whole genome shotgun (WGS) entry which is preliminary data.</text>
</comment>
<evidence type="ECO:0000313" key="2">
    <source>
        <dbReference type="Proteomes" id="UP000823632"/>
    </source>
</evidence>
<dbReference type="EMBL" id="JADIND010000122">
    <property type="protein sequence ID" value="MBO8430886.1"/>
    <property type="molecule type" value="Genomic_DNA"/>
</dbReference>
<dbReference type="AlphaFoldDB" id="A0A9D9DP15"/>
<gene>
    <name evidence="1" type="ORF">IAC76_05815</name>
</gene>